<reference evidence="9" key="1">
    <citation type="submission" date="2018-04" db="EMBL/GenBank/DDBJ databases">
        <authorList>
            <person name="Go L.Y."/>
            <person name="Mitchell J.A."/>
        </authorList>
    </citation>
    <scope>NUCLEOTIDE SEQUENCE</scope>
    <source>
        <tissue evidence="9">Whole organism</tissue>
    </source>
</reference>
<dbReference type="PROSITE" id="PS50240">
    <property type="entry name" value="TRYPSIN_DOM"/>
    <property type="match status" value="1"/>
</dbReference>
<protein>
    <submittedName>
        <fullName evidence="10">CSON008260 protein</fullName>
    </submittedName>
</protein>
<dbReference type="Pfam" id="PF00089">
    <property type="entry name" value="Trypsin"/>
    <property type="match status" value="1"/>
</dbReference>
<dbReference type="InterPro" id="IPR043504">
    <property type="entry name" value="Peptidase_S1_PA_chymotrypsin"/>
</dbReference>
<evidence type="ECO:0000313" key="9">
    <source>
        <dbReference type="EMBL" id="SSX15230.1"/>
    </source>
</evidence>
<comment type="subcellular location">
    <subcellularLocation>
        <location evidence="1">Secreted</location>
    </subcellularLocation>
</comment>
<evidence type="ECO:0000256" key="6">
    <source>
        <dbReference type="ARBA" id="ARBA00023157"/>
    </source>
</evidence>
<keyword evidence="6" id="KW-1015">Disulfide bond</keyword>
<dbReference type="Gene3D" id="2.40.10.10">
    <property type="entry name" value="Trypsin-like serine proteases"/>
    <property type="match status" value="1"/>
</dbReference>
<organism evidence="10">
    <name type="scientific">Culicoides sonorensis</name>
    <name type="common">Biting midge</name>
    <dbReference type="NCBI Taxonomy" id="179676"/>
    <lineage>
        <taxon>Eukaryota</taxon>
        <taxon>Metazoa</taxon>
        <taxon>Ecdysozoa</taxon>
        <taxon>Arthropoda</taxon>
        <taxon>Hexapoda</taxon>
        <taxon>Insecta</taxon>
        <taxon>Pterygota</taxon>
        <taxon>Neoptera</taxon>
        <taxon>Endopterygota</taxon>
        <taxon>Diptera</taxon>
        <taxon>Nematocera</taxon>
        <taxon>Chironomoidea</taxon>
        <taxon>Ceratopogonidae</taxon>
        <taxon>Ceratopogoninae</taxon>
        <taxon>Culicoides</taxon>
        <taxon>Monoculicoides</taxon>
    </lineage>
</organism>
<feature type="domain" description="Peptidase S1" evidence="8">
    <location>
        <begin position="1"/>
        <end position="123"/>
    </location>
</feature>
<dbReference type="PROSITE" id="PS00135">
    <property type="entry name" value="TRYPSIN_SER"/>
    <property type="match status" value="1"/>
</dbReference>
<evidence type="ECO:0000313" key="10">
    <source>
        <dbReference type="EMBL" id="SSX34605.1"/>
    </source>
</evidence>
<dbReference type="VEuPathDB" id="VectorBase:CSON008260"/>
<reference evidence="10" key="2">
    <citation type="submission" date="2018-07" db="EMBL/GenBank/DDBJ databases">
        <authorList>
            <person name="Quirk P.G."/>
            <person name="Krulwich T.A."/>
        </authorList>
    </citation>
    <scope>NUCLEOTIDE SEQUENCE</scope>
</reference>
<name>A0A336MY25_CULSO</name>
<dbReference type="GO" id="GO:0006508">
    <property type="term" value="P:proteolysis"/>
    <property type="evidence" value="ECO:0007669"/>
    <property type="project" value="UniProtKB-KW"/>
</dbReference>
<dbReference type="InterPro" id="IPR033116">
    <property type="entry name" value="TRYPSIN_SER"/>
</dbReference>
<evidence type="ECO:0000256" key="7">
    <source>
        <dbReference type="ARBA" id="ARBA00024195"/>
    </source>
</evidence>
<evidence type="ECO:0000256" key="1">
    <source>
        <dbReference type="ARBA" id="ARBA00004613"/>
    </source>
</evidence>
<sequence>MPPIDTNWENYVGVVIGWGTQFYTGPISKVLMKVEVPIWNNQACQDVYTANKIYDTVLCAGEIEGGKDACQGDSGGPLMVKLPNDRWVVAGIVSYGMRCGVANRPGVYTRVNSYTKWIIENSVFL</sequence>
<keyword evidence="4" id="KW-0378">Hydrolase</keyword>
<dbReference type="PANTHER" id="PTHR24264">
    <property type="entry name" value="TRYPSIN-RELATED"/>
    <property type="match status" value="1"/>
</dbReference>
<dbReference type="CDD" id="cd00190">
    <property type="entry name" value="Tryp_SPc"/>
    <property type="match status" value="1"/>
</dbReference>
<evidence type="ECO:0000256" key="5">
    <source>
        <dbReference type="ARBA" id="ARBA00022825"/>
    </source>
</evidence>
<evidence type="ECO:0000259" key="8">
    <source>
        <dbReference type="PROSITE" id="PS50240"/>
    </source>
</evidence>
<evidence type="ECO:0000256" key="2">
    <source>
        <dbReference type="ARBA" id="ARBA00022525"/>
    </source>
</evidence>
<gene>
    <name evidence="10" type="primary">CSON008260</name>
</gene>
<evidence type="ECO:0000256" key="3">
    <source>
        <dbReference type="ARBA" id="ARBA00022670"/>
    </source>
</evidence>
<dbReference type="GO" id="GO:0004252">
    <property type="term" value="F:serine-type endopeptidase activity"/>
    <property type="evidence" value="ECO:0007669"/>
    <property type="project" value="InterPro"/>
</dbReference>
<keyword evidence="5" id="KW-0720">Serine protease</keyword>
<dbReference type="AlphaFoldDB" id="A0A336MY25"/>
<dbReference type="EMBL" id="UFQS01003116">
    <property type="protein sequence ID" value="SSX15230.1"/>
    <property type="molecule type" value="Genomic_DNA"/>
</dbReference>
<dbReference type="InterPro" id="IPR001254">
    <property type="entry name" value="Trypsin_dom"/>
</dbReference>
<accession>A0A336MY25</accession>
<dbReference type="SUPFAM" id="SSF50494">
    <property type="entry name" value="Trypsin-like serine proteases"/>
    <property type="match status" value="1"/>
</dbReference>
<dbReference type="FunFam" id="2.40.10.10:FF:000002">
    <property type="entry name" value="Transmembrane protease serine"/>
    <property type="match status" value="1"/>
</dbReference>
<dbReference type="InterPro" id="IPR050127">
    <property type="entry name" value="Serine_Proteases_S1"/>
</dbReference>
<dbReference type="GO" id="GO:0005615">
    <property type="term" value="C:extracellular space"/>
    <property type="evidence" value="ECO:0007669"/>
    <property type="project" value="TreeGrafter"/>
</dbReference>
<keyword evidence="3" id="KW-0645">Protease</keyword>
<dbReference type="InterPro" id="IPR009003">
    <property type="entry name" value="Peptidase_S1_PA"/>
</dbReference>
<dbReference type="EMBL" id="UFQT01003116">
    <property type="protein sequence ID" value="SSX34605.1"/>
    <property type="molecule type" value="Genomic_DNA"/>
</dbReference>
<evidence type="ECO:0000256" key="4">
    <source>
        <dbReference type="ARBA" id="ARBA00022801"/>
    </source>
</evidence>
<comment type="similarity">
    <text evidence="7">Belongs to the peptidase S1 family. CLIP subfamily.</text>
</comment>
<dbReference type="PANTHER" id="PTHR24264:SF65">
    <property type="entry name" value="SRCR DOMAIN-CONTAINING PROTEIN"/>
    <property type="match status" value="1"/>
</dbReference>
<keyword evidence="2" id="KW-0964">Secreted</keyword>
<dbReference type="SMART" id="SM00020">
    <property type="entry name" value="Tryp_SPc"/>
    <property type="match status" value="1"/>
</dbReference>
<proteinExistence type="inferred from homology"/>
<dbReference type="OMA" id="HVQVWVV"/>